<organism evidence="2 3">
    <name type="scientific">Streptomyces pluripotens</name>
    <dbReference type="NCBI Taxonomy" id="1355015"/>
    <lineage>
        <taxon>Bacteria</taxon>
        <taxon>Bacillati</taxon>
        <taxon>Actinomycetota</taxon>
        <taxon>Actinomycetes</taxon>
        <taxon>Kitasatosporales</taxon>
        <taxon>Streptomycetaceae</taxon>
        <taxon>Streptomyces</taxon>
    </lineage>
</organism>
<gene>
    <name evidence="2" type="ORF">LK07_05555</name>
</gene>
<dbReference type="Pfam" id="PF03364">
    <property type="entry name" value="Polyketide_cyc"/>
    <property type="match status" value="1"/>
</dbReference>
<accession>A0A221NUF4</accession>
<keyword evidence="3" id="KW-1185">Reference proteome</keyword>
<dbReference type="OrthoDB" id="5402478at2"/>
<dbReference type="AlphaFoldDB" id="A0A221NUF4"/>
<sequence length="150" mass="17480">MDWTRYRFRSLWLLPAPPATVYAVLDRPEDYPRWWPQVREVRRLDHRTGVIVIRSVLPYTMTFTARAVHREPAAGVLQIDVTGDIEGWIRWTVTTGGPGTCASARYDQEVRVHKPLLRRFAVPGRLVFRANHRLMMRAGRRGLLRHLQAV</sequence>
<feature type="domain" description="Coenzyme Q-binding protein COQ10 START" evidence="1">
    <location>
        <begin position="14"/>
        <end position="120"/>
    </location>
</feature>
<name>A0A221NUF4_9ACTN</name>
<proteinExistence type="predicted"/>
<dbReference type="RefSeq" id="WP_039648908.1">
    <property type="nucleotide sequence ID" value="NZ_CP021080.1"/>
</dbReference>
<dbReference type="InterPro" id="IPR023393">
    <property type="entry name" value="START-like_dom_sf"/>
</dbReference>
<dbReference type="Proteomes" id="UP000031501">
    <property type="component" value="Chromosome"/>
</dbReference>
<dbReference type="STRING" id="1355015.LK06_004470"/>
<protein>
    <submittedName>
        <fullName evidence="2">Polyketide cyclase</fullName>
    </submittedName>
</protein>
<dbReference type="InterPro" id="IPR005031">
    <property type="entry name" value="COQ10_START"/>
</dbReference>
<dbReference type="SUPFAM" id="SSF55961">
    <property type="entry name" value="Bet v1-like"/>
    <property type="match status" value="1"/>
</dbReference>
<evidence type="ECO:0000313" key="2">
    <source>
        <dbReference type="EMBL" id="ASN23580.1"/>
    </source>
</evidence>
<dbReference type="Gene3D" id="3.30.530.20">
    <property type="match status" value="1"/>
</dbReference>
<evidence type="ECO:0000259" key="1">
    <source>
        <dbReference type="Pfam" id="PF03364"/>
    </source>
</evidence>
<dbReference type="KEGG" id="splu:LK06_004470"/>
<reference evidence="2 3" key="1">
    <citation type="submission" date="2017-07" db="EMBL/GenBank/DDBJ databases">
        <title>Genome sequence of Streptomyces pluripotens MUSC 137T.</title>
        <authorList>
            <person name="Ser H.-L."/>
            <person name="Lee L.-H."/>
        </authorList>
    </citation>
    <scope>NUCLEOTIDE SEQUENCE [LARGE SCALE GENOMIC DNA]</scope>
    <source>
        <strain evidence="2 3">MUSC 137</strain>
    </source>
</reference>
<dbReference type="EMBL" id="CP022433">
    <property type="protein sequence ID" value="ASN23580.1"/>
    <property type="molecule type" value="Genomic_DNA"/>
</dbReference>
<evidence type="ECO:0000313" key="3">
    <source>
        <dbReference type="Proteomes" id="UP000031501"/>
    </source>
</evidence>